<accession>A0A2N5U5R6</accession>
<dbReference type="Pfam" id="PF20231">
    <property type="entry name" value="DUF6589"/>
    <property type="match status" value="1"/>
</dbReference>
<dbReference type="Proteomes" id="UP000235392">
    <property type="component" value="Unassembled WGS sequence"/>
</dbReference>
<comment type="caution">
    <text evidence="2">The sequence shown here is derived from an EMBL/GenBank/DDBJ whole genome shotgun (WGS) entry which is preliminary data.</text>
</comment>
<dbReference type="InterPro" id="IPR046496">
    <property type="entry name" value="DUF6589"/>
</dbReference>
<evidence type="ECO:0000313" key="3">
    <source>
        <dbReference type="Proteomes" id="UP000235392"/>
    </source>
</evidence>
<evidence type="ECO:0000259" key="1">
    <source>
        <dbReference type="Pfam" id="PF20231"/>
    </source>
</evidence>
<proteinExistence type="predicted"/>
<name>A0A2N5U5R6_9BASI</name>
<evidence type="ECO:0000313" key="2">
    <source>
        <dbReference type="EMBL" id="PLW33082.1"/>
    </source>
</evidence>
<gene>
    <name evidence="2" type="ORF">PCASD_13824</name>
</gene>
<reference evidence="2 3" key="1">
    <citation type="submission" date="2017-11" db="EMBL/GenBank/DDBJ databases">
        <title>De novo assembly and phasing of dikaryotic genomes from two isolates of Puccinia coronata f. sp. avenae, the causal agent of oat crown rust.</title>
        <authorList>
            <person name="Miller M.E."/>
            <person name="Zhang Y."/>
            <person name="Omidvar V."/>
            <person name="Sperschneider J."/>
            <person name="Schwessinger B."/>
            <person name="Raley C."/>
            <person name="Palmer J.M."/>
            <person name="Garnica D."/>
            <person name="Upadhyaya N."/>
            <person name="Rathjen J."/>
            <person name="Taylor J.M."/>
            <person name="Park R.F."/>
            <person name="Dodds P.N."/>
            <person name="Hirsch C.D."/>
            <person name="Kianian S.F."/>
            <person name="Figueroa M."/>
        </authorList>
    </citation>
    <scope>NUCLEOTIDE SEQUENCE [LARGE SCALE GENOMIC DNA]</scope>
    <source>
        <strain evidence="2">12SD80</strain>
    </source>
</reference>
<protein>
    <recommendedName>
        <fullName evidence="1">DUF6589 domain-containing protein</fullName>
    </recommendedName>
</protein>
<feature type="domain" description="DUF6589" evidence="1">
    <location>
        <begin position="113"/>
        <end position="314"/>
    </location>
</feature>
<dbReference type="AlphaFoldDB" id="A0A2N5U5R6"/>
<sequence length="314" mass="34934">MNEYLHFLGLTSSRQTSIEALRTISIEAADDLKTVMSIPASGPKIAPFICLDNLDMEEKVHMSSVGHQSMTFHGAWGYIHLPNKELMKNLDPSELNLLSYSKAISQLSTMDIDPKILFPSKTAFDHYESVMKSQLASTFNCYLAFAINCEGALPLGPPVIEQRDCKKPKIAMLKLMDKSDNSSKGIGQVLEAIQVQSGLTPEKFFSRLQPMDTDLGTCQNFNLLRDIRHPSNNPANNLNNIVFQLGASHTLWNVAQAIFTAHLGGSSNEEDLGAWRSLSSLGVPPEKVIQKKDYTAMIHYMEQVHEVTLVHCLR</sequence>
<organism evidence="2 3">
    <name type="scientific">Puccinia coronata f. sp. avenae</name>
    <dbReference type="NCBI Taxonomy" id="200324"/>
    <lineage>
        <taxon>Eukaryota</taxon>
        <taxon>Fungi</taxon>
        <taxon>Dikarya</taxon>
        <taxon>Basidiomycota</taxon>
        <taxon>Pucciniomycotina</taxon>
        <taxon>Pucciniomycetes</taxon>
        <taxon>Pucciniales</taxon>
        <taxon>Pucciniaceae</taxon>
        <taxon>Puccinia</taxon>
    </lineage>
</organism>
<dbReference type="EMBL" id="PGCI01000228">
    <property type="protein sequence ID" value="PLW33082.1"/>
    <property type="molecule type" value="Genomic_DNA"/>
</dbReference>